<keyword evidence="1" id="KW-0472">Membrane</keyword>
<dbReference type="Proteomes" id="UP000193560">
    <property type="component" value="Unassembled WGS sequence"/>
</dbReference>
<gene>
    <name evidence="2" type="ORF">BCR42DRAFT_429134</name>
</gene>
<evidence type="ECO:0000256" key="1">
    <source>
        <dbReference type="SAM" id="Phobius"/>
    </source>
</evidence>
<comment type="caution">
    <text evidence="2">The sequence shown here is derived from an EMBL/GenBank/DDBJ whole genome shotgun (WGS) entry which is preliminary data.</text>
</comment>
<evidence type="ECO:0000313" key="2">
    <source>
        <dbReference type="EMBL" id="ORZ04650.1"/>
    </source>
</evidence>
<proteinExistence type="predicted"/>
<feature type="transmembrane region" description="Helical" evidence="1">
    <location>
        <begin position="15"/>
        <end position="34"/>
    </location>
</feature>
<protein>
    <submittedName>
        <fullName evidence="2">Uncharacterized protein</fullName>
    </submittedName>
</protein>
<dbReference type="AlphaFoldDB" id="A0A1X2HXM5"/>
<keyword evidence="1" id="KW-0812">Transmembrane</keyword>
<dbReference type="EMBL" id="MCGE01000049">
    <property type="protein sequence ID" value="ORZ04650.1"/>
    <property type="molecule type" value="Genomic_DNA"/>
</dbReference>
<sequence>MLDTAGLLFDGHYDILILFFFFFSLSIDLLYCTYQMNATNMVLLEQKRCMIVIKWNDLYKQQTSLIFGFPMRTKQQHCNILAIEIDQQPLILESFKIKSIQVSIRYYETRCGFVLAVIWQQLSSHQD</sequence>
<keyword evidence="3" id="KW-1185">Reference proteome</keyword>
<evidence type="ECO:0000313" key="3">
    <source>
        <dbReference type="Proteomes" id="UP000193560"/>
    </source>
</evidence>
<organism evidence="2 3">
    <name type="scientific">Absidia repens</name>
    <dbReference type="NCBI Taxonomy" id="90262"/>
    <lineage>
        <taxon>Eukaryota</taxon>
        <taxon>Fungi</taxon>
        <taxon>Fungi incertae sedis</taxon>
        <taxon>Mucoromycota</taxon>
        <taxon>Mucoromycotina</taxon>
        <taxon>Mucoromycetes</taxon>
        <taxon>Mucorales</taxon>
        <taxon>Cunninghamellaceae</taxon>
        <taxon>Absidia</taxon>
    </lineage>
</organism>
<accession>A0A1X2HXM5</accession>
<keyword evidence="1" id="KW-1133">Transmembrane helix</keyword>
<name>A0A1X2HXM5_9FUNG</name>
<reference evidence="2 3" key="1">
    <citation type="submission" date="2016-07" db="EMBL/GenBank/DDBJ databases">
        <title>Pervasive Adenine N6-methylation of Active Genes in Fungi.</title>
        <authorList>
            <consortium name="DOE Joint Genome Institute"/>
            <person name="Mondo S.J."/>
            <person name="Dannebaum R.O."/>
            <person name="Kuo R.C."/>
            <person name="Labutti K."/>
            <person name="Haridas S."/>
            <person name="Kuo A."/>
            <person name="Salamov A."/>
            <person name="Ahrendt S.R."/>
            <person name="Lipzen A."/>
            <person name="Sullivan W."/>
            <person name="Andreopoulos W.B."/>
            <person name="Clum A."/>
            <person name="Lindquist E."/>
            <person name="Daum C."/>
            <person name="Ramamoorthy G.K."/>
            <person name="Gryganskyi A."/>
            <person name="Culley D."/>
            <person name="Magnuson J.K."/>
            <person name="James T.Y."/>
            <person name="O'Malley M.A."/>
            <person name="Stajich J.E."/>
            <person name="Spatafora J.W."/>
            <person name="Visel A."/>
            <person name="Grigoriev I.V."/>
        </authorList>
    </citation>
    <scope>NUCLEOTIDE SEQUENCE [LARGE SCALE GENOMIC DNA]</scope>
    <source>
        <strain evidence="2 3">NRRL 1336</strain>
    </source>
</reference>